<evidence type="ECO:0000313" key="7">
    <source>
        <dbReference type="EMBL" id="WGT46718.1"/>
    </source>
</evidence>
<feature type="transmembrane region" description="Helical" evidence="6">
    <location>
        <begin position="317"/>
        <end position="337"/>
    </location>
</feature>
<evidence type="ECO:0000256" key="2">
    <source>
        <dbReference type="ARBA" id="ARBA00022475"/>
    </source>
</evidence>
<feature type="transmembrane region" description="Helical" evidence="6">
    <location>
        <begin position="139"/>
        <end position="160"/>
    </location>
</feature>
<dbReference type="PANTHER" id="PTHR30250:SF26">
    <property type="entry name" value="PSMA PROTEIN"/>
    <property type="match status" value="1"/>
</dbReference>
<keyword evidence="8" id="KW-1185">Reference proteome</keyword>
<feature type="transmembrane region" description="Helical" evidence="6">
    <location>
        <begin position="216"/>
        <end position="238"/>
    </location>
</feature>
<keyword evidence="4 6" id="KW-1133">Transmembrane helix</keyword>
<comment type="subcellular location">
    <subcellularLocation>
        <location evidence="1">Cell membrane</location>
        <topology evidence="1">Multi-pass membrane protein</topology>
    </subcellularLocation>
</comment>
<proteinExistence type="predicted"/>
<feature type="transmembrane region" description="Helical" evidence="6">
    <location>
        <begin position="38"/>
        <end position="61"/>
    </location>
</feature>
<sequence length="408" mass="41411">MRALSGLNKAFGYALSMLLLAVASLVVIPAMIRASGDAAWGAIAVGQSVGAIAAVAVAYGWSLSGPAEVARGSADQRREEFVSSVKVRLSLFVPVVLVAVLVSMLLAPARPDLAALGTGTASLAGLTANWFFVGLARPYVFLLVETVPRVLGTLVGILLMRGGADAGVGLACQSAGFLAAFCLSSVWIFSYLRRSGAVPAAVPGLGQLLRSRGDGLVSALGSAGYVAAPVIIVSAVAPGVQPLYALADKLQRQVSVAMGPAVTVLQGWVPRGRHPASRAQRGLAGSAGIAVLMALAVWVAGRPLLGWLGAGSLEPSGALVVLMAGFVALNFMESVIAKTVLATFGKLRVVARATLVGALVGLPLVAAGAVWWGAEGALVGVVLGLAVRMGWELVVALRVLRGAGTEEL</sequence>
<dbReference type="Proteomes" id="UP001244136">
    <property type="component" value="Chromosome"/>
</dbReference>
<feature type="transmembrane region" description="Helical" evidence="6">
    <location>
        <begin position="250"/>
        <end position="270"/>
    </location>
</feature>
<feature type="transmembrane region" description="Helical" evidence="6">
    <location>
        <begin position="349"/>
        <end position="372"/>
    </location>
</feature>
<dbReference type="InterPro" id="IPR050833">
    <property type="entry name" value="Poly_Biosynth_Transport"/>
</dbReference>
<dbReference type="PANTHER" id="PTHR30250">
    <property type="entry name" value="PST FAMILY PREDICTED COLANIC ACID TRANSPORTER"/>
    <property type="match status" value="1"/>
</dbReference>
<protein>
    <recommendedName>
        <fullName evidence="9">Polysaccharide biosynthesis protein C-terminal domain-containing protein</fullName>
    </recommendedName>
</protein>
<evidence type="ECO:0000256" key="6">
    <source>
        <dbReference type="SAM" id="Phobius"/>
    </source>
</evidence>
<keyword evidence="2" id="KW-1003">Cell membrane</keyword>
<evidence type="ECO:0008006" key="9">
    <source>
        <dbReference type="Google" id="ProtNLM"/>
    </source>
</evidence>
<evidence type="ECO:0000256" key="1">
    <source>
        <dbReference type="ARBA" id="ARBA00004651"/>
    </source>
</evidence>
<evidence type="ECO:0000256" key="4">
    <source>
        <dbReference type="ARBA" id="ARBA00022989"/>
    </source>
</evidence>
<feature type="transmembrane region" description="Helical" evidence="6">
    <location>
        <begin position="282"/>
        <end position="305"/>
    </location>
</feature>
<dbReference type="RefSeq" id="WP_281144479.1">
    <property type="nucleotide sequence ID" value="NZ_CP123967.1"/>
</dbReference>
<feature type="transmembrane region" description="Helical" evidence="6">
    <location>
        <begin position="378"/>
        <end position="400"/>
    </location>
</feature>
<evidence type="ECO:0000256" key="5">
    <source>
        <dbReference type="ARBA" id="ARBA00023136"/>
    </source>
</evidence>
<feature type="transmembrane region" description="Helical" evidence="6">
    <location>
        <begin position="87"/>
        <end position="107"/>
    </location>
</feature>
<organism evidence="7 8">
    <name type="scientific">Tessaracoccus lacteus</name>
    <dbReference type="NCBI Taxonomy" id="3041766"/>
    <lineage>
        <taxon>Bacteria</taxon>
        <taxon>Bacillati</taxon>
        <taxon>Actinomycetota</taxon>
        <taxon>Actinomycetes</taxon>
        <taxon>Propionibacteriales</taxon>
        <taxon>Propionibacteriaceae</taxon>
        <taxon>Tessaracoccus</taxon>
    </lineage>
</organism>
<dbReference type="EMBL" id="CP123967">
    <property type="protein sequence ID" value="WGT46718.1"/>
    <property type="molecule type" value="Genomic_DNA"/>
</dbReference>
<feature type="transmembrane region" description="Helical" evidence="6">
    <location>
        <begin position="113"/>
        <end position="132"/>
    </location>
</feature>
<keyword evidence="3 6" id="KW-0812">Transmembrane</keyword>
<feature type="transmembrane region" description="Helical" evidence="6">
    <location>
        <begin position="166"/>
        <end position="189"/>
    </location>
</feature>
<keyword evidence="5 6" id="KW-0472">Membrane</keyword>
<accession>A0ABY8PWC1</accession>
<evidence type="ECO:0000256" key="3">
    <source>
        <dbReference type="ARBA" id="ARBA00022692"/>
    </source>
</evidence>
<reference evidence="7 8" key="1">
    <citation type="journal article" date="2008" name="Int. J. Syst. Evol. Microbiol.">
        <title>Tessaracoccus flavescens sp. nov., isolated from marine sediment.</title>
        <authorList>
            <person name="Lee D.W."/>
            <person name="Lee S.D."/>
        </authorList>
    </citation>
    <scope>NUCLEOTIDE SEQUENCE [LARGE SCALE GENOMIC DNA]</scope>
    <source>
        <strain evidence="7 8">T21</strain>
    </source>
</reference>
<gene>
    <name evidence="7" type="ORF">QH948_11325</name>
</gene>
<name>A0ABY8PWC1_9ACTN</name>
<feature type="transmembrane region" description="Helical" evidence="6">
    <location>
        <begin position="12"/>
        <end position="32"/>
    </location>
</feature>
<evidence type="ECO:0000313" key="8">
    <source>
        <dbReference type="Proteomes" id="UP001244136"/>
    </source>
</evidence>